<evidence type="ECO:0000256" key="4">
    <source>
        <dbReference type="ARBA" id="ARBA00022840"/>
    </source>
</evidence>
<gene>
    <name evidence="10" type="ORF">QOZ93_001618</name>
</gene>
<dbReference type="InterPro" id="IPR003439">
    <property type="entry name" value="ABC_transporter-like_ATP-bd"/>
</dbReference>
<dbReference type="InterPro" id="IPR003593">
    <property type="entry name" value="AAA+_ATPase"/>
</dbReference>
<comment type="caution">
    <text evidence="10">The sequence shown here is derived from an EMBL/GenBank/DDBJ whole genome shotgun (WGS) entry which is preliminary data.</text>
</comment>
<accession>A0ABU0JUJ4</accession>
<feature type="transmembrane region" description="Helical" evidence="7">
    <location>
        <begin position="269"/>
        <end position="286"/>
    </location>
</feature>
<name>A0ABU0JUJ4_HATLI</name>
<protein>
    <submittedName>
        <fullName evidence="10">ATP-binding cassette subfamily B protein</fullName>
    </submittedName>
</protein>
<feature type="domain" description="ABC transporter" evidence="8">
    <location>
        <begin position="332"/>
        <end position="565"/>
    </location>
</feature>
<dbReference type="Pfam" id="PF00664">
    <property type="entry name" value="ABC_membrane"/>
    <property type="match status" value="1"/>
</dbReference>
<keyword evidence="11" id="KW-1185">Reference proteome</keyword>
<dbReference type="Gene3D" id="3.40.50.300">
    <property type="entry name" value="P-loop containing nucleotide triphosphate hydrolases"/>
    <property type="match status" value="1"/>
</dbReference>
<dbReference type="PROSITE" id="PS50929">
    <property type="entry name" value="ABC_TM1F"/>
    <property type="match status" value="1"/>
</dbReference>
<keyword evidence="3" id="KW-0547">Nucleotide-binding</keyword>
<dbReference type="Pfam" id="PF00005">
    <property type="entry name" value="ABC_tran"/>
    <property type="match status" value="1"/>
</dbReference>
<dbReference type="InterPro" id="IPR017871">
    <property type="entry name" value="ABC_transporter-like_CS"/>
</dbReference>
<evidence type="ECO:0000259" key="9">
    <source>
        <dbReference type="PROSITE" id="PS50929"/>
    </source>
</evidence>
<dbReference type="GO" id="GO:0005524">
    <property type="term" value="F:ATP binding"/>
    <property type="evidence" value="ECO:0007669"/>
    <property type="project" value="UniProtKB-KW"/>
</dbReference>
<proteinExistence type="predicted"/>
<dbReference type="PROSITE" id="PS50893">
    <property type="entry name" value="ABC_TRANSPORTER_2"/>
    <property type="match status" value="1"/>
</dbReference>
<evidence type="ECO:0000256" key="6">
    <source>
        <dbReference type="ARBA" id="ARBA00023136"/>
    </source>
</evidence>
<evidence type="ECO:0000313" key="10">
    <source>
        <dbReference type="EMBL" id="MDQ0479876.1"/>
    </source>
</evidence>
<keyword evidence="2 7" id="KW-0812">Transmembrane</keyword>
<evidence type="ECO:0000256" key="5">
    <source>
        <dbReference type="ARBA" id="ARBA00022989"/>
    </source>
</evidence>
<feature type="domain" description="ABC transmembrane type-1" evidence="9">
    <location>
        <begin position="19"/>
        <end position="298"/>
    </location>
</feature>
<dbReference type="InterPro" id="IPR039421">
    <property type="entry name" value="Type_1_exporter"/>
</dbReference>
<evidence type="ECO:0000256" key="7">
    <source>
        <dbReference type="SAM" id="Phobius"/>
    </source>
</evidence>
<dbReference type="PANTHER" id="PTHR43394">
    <property type="entry name" value="ATP-DEPENDENT PERMEASE MDL1, MITOCHONDRIAL"/>
    <property type="match status" value="1"/>
</dbReference>
<evidence type="ECO:0000256" key="1">
    <source>
        <dbReference type="ARBA" id="ARBA00004651"/>
    </source>
</evidence>
<dbReference type="Gene3D" id="1.20.1560.10">
    <property type="entry name" value="ABC transporter type 1, transmembrane domain"/>
    <property type="match status" value="1"/>
</dbReference>
<dbReference type="InterPro" id="IPR011527">
    <property type="entry name" value="ABC1_TM_dom"/>
</dbReference>
<dbReference type="Proteomes" id="UP001224418">
    <property type="component" value="Unassembled WGS sequence"/>
</dbReference>
<evidence type="ECO:0000256" key="2">
    <source>
        <dbReference type="ARBA" id="ARBA00022692"/>
    </source>
</evidence>
<keyword evidence="6 7" id="KW-0472">Membrane</keyword>
<dbReference type="CDD" id="cd18542">
    <property type="entry name" value="ABC_6TM_YknU_like"/>
    <property type="match status" value="1"/>
</dbReference>
<feature type="transmembrane region" description="Helical" evidence="7">
    <location>
        <begin position="12"/>
        <end position="31"/>
    </location>
</feature>
<evidence type="ECO:0000259" key="8">
    <source>
        <dbReference type="PROSITE" id="PS50893"/>
    </source>
</evidence>
<dbReference type="EMBL" id="JAUSWN010000012">
    <property type="protein sequence ID" value="MDQ0479876.1"/>
    <property type="molecule type" value="Genomic_DNA"/>
</dbReference>
<keyword evidence="5 7" id="KW-1133">Transmembrane helix</keyword>
<dbReference type="InterPro" id="IPR027417">
    <property type="entry name" value="P-loop_NTPase"/>
</dbReference>
<evidence type="ECO:0000256" key="3">
    <source>
        <dbReference type="ARBA" id="ARBA00022741"/>
    </source>
</evidence>
<reference evidence="10 11" key="1">
    <citation type="submission" date="2023-07" db="EMBL/GenBank/DDBJ databases">
        <title>Genomic Encyclopedia of Type Strains, Phase IV (KMG-IV): sequencing the most valuable type-strain genomes for metagenomic binning, comparative biology and taxonomic classification.</title>
        <authorList>
            <person name="Goeker M."/>
        </authorList>
    </citation>
    <scope>NUCLEOTIDE SEQUENCE [LARGE SCALE GENOMIC DNA]</scope>
    <source>
        <strain evidence="10 11">DSM 1400</strain>
    </source>
</reference>
<dbReference type="PANTHER" id="PTHR43394:SF1">
    <property type="entry name" value="ATP-BINDING CASSETTE SUB-FAMILY B MEMBER 10, MITOCHONDRIAL"/>
    <property type="match status" value="1"/>
</dbReference>
<feature type="transmembrane region" description="Helical" evidence="7">
    <location>
        <begin position="51"/>
        <end position="72"/>
    </location>
</feature>
<keyword evidence="4 10" id="KW-0067">ATP-binding</keyword>
<comment type="subcellular location">
    <subcellularLocation>
        <location evidence="1">Cell membrane</location>
        <topology evidence="1">Multi-pass membrane protein</topology>
    </subcellularLocation>
</comment>
<dbReference type="PROSITE" id="PS00211">
    <property type="entry name" value="ABC_TRANSPORTER_1"/>
    <property type="match status" value="1"/>
</dbReference>
<feature type="transmembrane region" description="Helical" evidence="7">
    <location>
        <begin position="245"/>
        <end position="263"/>
    </location>
</feature>
<organism evidence="10 11">
    <name type="scientific">Hathewaya limosa</name>
    <name type="common">Clostridium limosum</name>
    <dbReference type="NCBI Taxonomy" id="1536"/>
    <lineage>
        <taxon>Bacteria</taxon>
        <taxon>Bacillati</taxon>
        <taxon>Bacillota</taxon>
        <taxon>Clostridia</taxon>
        <taxon>Eubacteriales</taxon>
        <taxon>Clostridiaceae</taxon>
        <taxon>Hathewaya</taxon>
    </lineage>
</organism>
<dbReference type="SMART" id="SM00382">
    <property type="entry name" value="AAA"/>
    <property type="match status" value="1"/>
</dbReference>
<dbReference type="InterPro" id="IPR036640">
    <property type="entry name" value="ABC1_TM_sf"/>
</dbReference>
<sequence>MKRILKYVQKYKVLVILPFLAMIISIGLDLINPYVSKILVDKVIVGGNHKLLLTLLLSILTITILKGIFGYVEEYLFDVLSVKVHKDIKIELFNHIEKLEFAYFDKVNTGELMSRIAEDIENIWRSLSFGLRLLLENLIHFVFGAVALFWLSPKLAVACIITMIPVGFLAMNLEKKEGEVYEKISDQNAEMNTTAEENIAGVRLVKAFSREKHEILKFLKMNKKYYKLNMEQANVLANHLPLMDFFTNLSLIVMISLGGYFVLKGEMTLGALVAFNGYIWGMLWSMENLGWLTNMFAETKASAKKVFKILDTEPKISNCQNAIIKENIEGDIEFKNVSFKYKDEEVLKNINFKAEKGMTIAIMGTTGSGKSSLISLIGRNYDVSKGEVLVDGIDVKKYDLFSLRNNISIVPQDVFLFSDSVKNNLKLGLENASEEELKNASKLACAGKFVNNLPKGYDTVVGERGIGLSGGQKQRLSIARALIKKAPILILDDSTSALDMETEFQLLKNLNEREKSCTTFIIAHRISAVKNADLILFMENGEIIESGNHSTLIKKQGKYYEIYKEQFKDFIENVDEEEAI</sequence>
<dbReference type="SUPFAM" id="SSF52540">
    <property type="entry name" value="P-loop containing nucleoside triphosphate hydrolases"/>
    <property type="match status" value="1"/>
</dbReference>
<dbReference type="SUPFAM" id="SSF90123">
    <property type="entry name" value="ABC transporter transmembrane region"/>
    <property type="match status" value="1"/>
</dbReference>
<evidence type="ECO:0000313" key="11">
    <source>
        <dbReference type="Proteomes" id="UP001224418"/>
    </source>
</evidence>